<dbReference type="SUPFAM" id="SSF52540">
    <property type="entry name" value="P-loop containing nucleoside triphosphate hydrolases"/>
    <property type="match status" value="1"/>
</dbReference>
<dbReference type="PROSITE" id="PS50837">
    <property type="entry name" value="NACHT"/>
    <property type="match status" value="1"/>
</dbReference>
<dbReference type="Pfam" id="PF13516">
    <property type="entry name" value="LRR_6"/>
    <property type="match status" value="3"/>
</dbReference>
<evidence type="ECO:0000256" key="4">
    <source>
        <dbReference type="ARBA" id="ARBA00022737"/>
    </source>
</evidence>
<feature type="domain" description="B30.2/SPRY" evidence="8">
    <location>
        <begin position="889"/>
        <end position="1089"/>
    </location>
</feature>
<keyword evidence="3" id="KW-0433">Leucine-rich repeat</keyword>
<dbReference type="Pfam" id="PF17776">
    <property type="entry name" value="NLRC4_HD2"/>
    <property type="match status" value="1"/>
</dbReference>
<dbReference type="GeneTree" id="ENSGT01150000286904"/>
<reference evidence="10" key="2">
    <citation type="submission" date="2025-09" db="UniProtKB">
        <authorList>
            <consortium name="Ensembl"/>
        </authorList>
    </citation>
    <scope>IDENTIFICATION</scope>
</reference>
<dbReference type="InterPro" id="IPR041075">
    <property type="entry name" value="NOD1/2_WH"/>
</dbReference>
<dbReference type="OrthoDB" id="120976at2759"/>
<keyword evidence="5" id="KW-0547">Nucleotide-binding</keyword>
<feature type="compositionally biased region" description="Acidic residues" evidence="7">
    <location>
        <begin position="79"/>
        <end position="96"/>
    </location>
</feature>
<dbReference type="Gene3D" id="3.40.50.300">
    <property type="entry name" value="P-loop containing nucleotide triphosphate hydrolases"/>
    <property type="match status" value="1"/>
</dbReference>
<dbReference type="SUPFAM" id="SSF49899">
    <property type="entry name" value="Concanavalin A-like lectins/glucanases"/>
    <property type="match status" value="1"/>
</dbReference>
<dbReference type="InterPro" id="IPR003879">
    <property type="entry name" value="Butyrophylin_SPRY"/>
</dbReference>
<evidence type="ECO:0000256" key="2">
    <source>
        <dbReference type="ARBA" id="ARBA00022490"/>
    </source>
</evidence>
<dbReference type="AlphaFoldDB" id="A0A8C5A2Y2"/>
<dbReference type="CDD" id="cd16040">
    <property type="entry name" value="SPRY_PRY_SNTX"/>
    <property type="match status" value="1"/>
</dbReference>
<dbReference type="RefSeq" id="XP_030228456.1">
    <property type="nucleotide sequence ID" value="XM_030372596.1"/>
</dbReference>
<keyword evidence="11" id="KW-1185">Reference proteome</keyword>
<feature type="region of interest" description="Disordered" evidence="7">
    <location>
        <begin position="1"/>
        <end position="41"/>
    </location>
</feature>
<dbReference type="Pfam" id="PF00622">
    <property type="entry name" value="SPRY"/>
    <property type="match status" value="1"/>
</dbReference>
<dbReference type="SMART" id="SM00589">
    <property type="entry name" value="PRY"/>
    <property type="match status" value="1"/>
</dbReference>
<gene>
    <name evidence="10" type="primary">LOC115555625</name>
</gene>
<dbReference type="SMART" id="SM00368">
    <property type="entry name" value="LRR_RI"/>
    <property type="match status" value="5"/>
</dbReference>
<dbReference type="Pfam" id="PF13765">
    <property type="entry name" value="PRY"/>
    <property type="match status" value="1"/>
</dbReference>
<dbReference type="Pfam" id="PF17779">
    <property type="entry name" value="WHD_NOD2"/>
    <property type="match status" value="1"/>
</dbReference>
<dbReference type="PRINTS" id="PR01407">
    <property type="entry name" value="BUTYPHLNCDUF"/>
</dbReference>
<dbReference type="Gene3D" id="3.80.10.10">
    <property type="entry name" value="Ribonuclease Inhibitor"/>
    <property type="match status" value="1"/>
</dbReference>
<feature type="domain" description="NACHT" evidence="9">
    <location>
        <begin position="206"/>
        <end position="340"/>
    </location>
</feature>
<feature type="region of interest" description="Disordered" evidence="7">
    <location>
        <begin position="72"/>
        <end position="101"/>
    </location>
</feature>
<dbReference type="SMART" id="SM00449">
    <property type="entry name" value="SPRY"/>
    <property type="match status" value="1"/>
</dbReference>
<keyword evidence="6" id="KW-0067">ATP-binding</keyword>
<dbReference type="Pfam" id="PF05729">
    <property type="entry name" value="NACHT"/>
    <property type="match status" value="1"/>
</dbReference>
<evidence type="ECO:0000259" key="9">
    <source>
        <dbReference type="PROSITE" id="PS50837"/>
    </source>
</evidence>
<dbReference type="InterPro" id="IPR003877">
    <property type="entry name" value="SPRY_dom"/>
</dbReference>
<dbReference type="InterPro" id="IPR032675">
    <property type="entry name" value="LRR_dom_sf"/>
</dbReference>
<dbReference type="InterPro" id="IPR006574">
    <property type="entry name" value="PRY"/>
</dbReference>
<dbReference type="InterPro" id="IPR001870">
    <property type="entry name" value="B30.2/SPRY"/>
</dbReference>
<evidence type="ECO:0000313" key="11">
    <source>
        <dbReference type="Proteomes" id="UP000694546"/>
    </source>
</evidence>
<evidence type="ECO:0000259" key="8">
    <source>
        <dbReference type="PROSITE" id="PS50188"/>
    </source>
</evidence>
<dbReference type="Proteomes" id="UP000694546">
    <property type="component" value="Chromosome 12"/>
</dbReference>
<reference evidence="10" key="1">
    <citation type="submission" date="2025-08" db="UniProtKB">
        <authorList>
            <consortium name="Ensembl"/>
        </authorList>
    </citation>
    <scope>IDENTIFICATION</scope>
</reference>
<protein>
    <submittedName>
        <fullName evidence="10">Protein NLRC3-like</fullName>
    </submittedName>
</protein>
<dbReference type="InterPro" id="IPR051261">
    <property type="entry name" value="NLR"/>
</dbReference>
<dbReference type="GO" id="GO:0005524">
    <property type="term" value="F:ATP binding"/>
    <property type="evidence" value="ECO:0007669"/>
    <property type="project" value="UniProtKB-KW"/>
</dbReference>
<evidence type="ECO:0000256" key="3">
    <source>
        <dbReference type="ARBA" id="ARBA00022614"/>
    </source>
</evidence>
<organism evidence="10 11">
    <name type="scientific">Gadus morhua</name>
    <name type="common">Atlantic cod</name>
    <dbReference type="NCBI Taxonomy" id="8049"/>
    <lineage>
        <taxon>Eukaryota</taxon>
        <taxon>Metazoa</taxon>
        <taxon>Chordata</taxon>
        <taxon>Craniata</taxon>
        <taxon>Vertebrata</taxon>
        <taxon>Euteleostomi</taxon>
        <taxon>Actinopterygii</taxon>
        <taxon>Neopterygii</taxon>
        <taxon>Teleostei</taxon>
        <taxon>Neoteleostei</taxon>
        <taxon>Acanthomorphata</taxon>
        <taxon>Zeiogadaria</taxon>
        <taxon>Gadariae</taxon>
        <taxon>Gadiformes</taxon>
        <taxon>Gadoidei</taxon>
        <taxon>Gadidae</taxon>
        <taxon>Gadus</taxon>
    </lineage>
</organism>
<dbReference type="InterPro" id="IPR013320">
    <property type="entry name" value="ConA-like_dom_sf"/>
</dbReference>
<evidence type="ECO:0000313" key="10">
    <source>
        <dbReference type="Ensembl" id="ENSGMOP00000025717.1"/>
    </source>
</evidence>
<name>A0A8C5A2Y2_GADMO</name>
<evidence type="ECO:0000256" key="7">
    <source>
        <dbReference type="SAM" id="MobiDB-lite"/>
    </source>
</evidence>
<dbReference type="SUPFAM" id="SSF52047">
    <property type="entry name" value="RNI-like"/>
    <property type="match status" value="1"/>
</dbReference>
<keyword evidence="2" id="KW-0963">Cytoplasm</keyword>
<dbReference type="InterPro" id="IPR001611">
    <property type="entry name" value="Leu-rich_rpt"/>
</dbReference>
<dbReference type="GO" id="GO:0005737">
    <property type="term" value="C:cytoplasm"/>
    <property type="evidence" value="ECO:0007669"/>
    <property type="project" value="UniProtKB-SubCell"/>
</dbReference>
<dbReference type="Ensembl" id="ENSGMOT00000074260.1">
    <property type="protein sequence ID" value="ENSGMOP00000025717.1"/>
    <property type="gene ID" value="ENSGMOG00000030815.1"/>
</dbReference>
<evidence type="ECO:0000256" key="1">
    <source>
        <dbReference type="ARBA" id="ARBA00004496"/>
    </source>
</evidence>
<dbReference type="InterPro" id="IPR007111">
    <property type="entry name" value="NACHT_NTPase"/>
</dbReference>
<evidence type="ECO:0000256" key="5">
    <source>
        <dbReference type="ARBA" id="ARBA00022741"/>
    </source>
</evidence>
<accession>A0A8C5A2Y2</accession>
<proteinExistence type="predicted"/>
<keyword evidence="4" id="KW-0677">Repeat</keyword>
<sequence>MASNSSPMDPPTLSEDGCPCNNNRPLQEGSEVALPDQSESERQLAMEAMFEQRKGQIISFVMKELHKMGKFMGVNAPEGGEEPREEPEEESDSEDSDLTRGARDEVVKLALGFLRNMNQDEIAENVHSKTLAVSCQRNLKSSLKAKSHSLFASFFKQRHPIIYNPLYVSESSGDLNHAPDIRAIEGFTLECSEIFIPLPGKDQPIRTMLTTGVSGIGKTVFIHKFIMEWADGTANQNVHFVFPFSFKELSLLRDRKSSLVELLHHSFYVTKKAEVDNFDKYRVVFILDGLDECRLSLDFKNNEICTDVNQTVSVDAVLTNLIQGNLLPSARIWITTQPAAAVISLIPPEHVDMVTEMRGFTDPQKEEYFRSRFKKKRLASKMLTIIKTSQSLYNMCCVPSFCWITGTVLEHAIATAPSYTMPKNVTEMYIHYLSSHCLPGNAKNHAKLRADPNWNTKIRKLIMALGKLAFDQVNKGIMIFYEEDLQEFGVDIKDAQMYPGIFNHIFKEERELYHDEVFTFGHLSLQEFLAAVYVFAAFINTGVNLLSLTQPTMVRGQLPDVRLIYQSAIDQALMCENGHLDSFVRFVLGLSVQSNQTLLRGVVKQTTSMTNQNTIHYVHKRIRENVPPENIVKLFHFLREMNDPMLVVEMQQYLRAWLSRETLAPAQWSALIFLILSSEMDLALFDLKKYTASEDTLRRLLPIVKASKISLLNGCNLSEGCCEALSSVLGSVSFSLRELDLSANDLQDPGVKLLSPGLRSAHCKLEILRLKSCNLSEASCEVLAAVLSSESCSLKELDLSTNNLRDSGVKLLCAGLESSHCKLETLRLSGCLVTQEGCASLASALSSNPSHLRELDLSYNHPGEVLIQPGAVLLSAGLEDPSWRLHTLGVEHCGEQRLKPGLLKYACELTLEQKSAHRRLCLSADGRGVTLVSERQRCARHADRFDYSRQVLCREGLNSRCYWEVEWTGLVSIGVTYKGITRKGESLECCLGGNEESWSLYCSPDHYTAANNQKGTLVFVPPPPLKAGPGSERVGVFLDWHAGTLSFYRVSSGVRRHVHTFQSRFTERLYPGFGFTPCASGSSVSLCQL</sequence>
<dbReference type="Gene3D" id="2.60.120.920">
    <property type="match status" value="1"/>
</dbReference>
<dbReference type="InterPro" id="IPR027417">
    <property type="entry name" value="P-loop_NTPase"/>
</dbReference>
<dbReference type="InterPro" id="IPR041267">
    <property type="entry name" value="NLRP_HD2"/>
</dbReference>
<evidence type="ECO:0000256" key="6">
    <source>
        <dbReference type="ARBA" id="ARBA00022840"/>
    </source>
</evidence>
<dbReference type="GeneID" id="115555625"/>
<dbReference type="InterPro" id="IPR043136">
    <property type="entry name" value="B30.2/SPRY_sf"/>
</dbReference>
<dbReference type="PANTHER" id="PTHR24106">
    <property type="entry name" value="NACHT, LRR AND CARD DOMAINS-CONTAINING"/>
    <property type="match status" value="1"/>
</dbReference>
<dbReference type="PROSITE" id="PS50188">
    <property type="entry name" value="B302_SPRY"/>
    <property type="match status" value="1"/>
</dbReference>
<comment type="subcellular location">
    <subcellularLocation>
        <location evidence="1">Cytoplasm</location>
    </subcellularLocation>
</comment>